<name>A0A1G8G9K7_9PSED</name>
<reference evidence="2" key="1">
    <citation type="submission" date="2016-10" db="EMBL/GenBank/DDBJ databases">
        <authorList>
            <person name="Varghese N."/>
            <person name="Submissions S."/>
        </authorList>
    </citation>
    <scope>NUCLEOTIDE SEQUENCE [LARGE SCALE GENOMIC DNA]</scope>
    <source>
        <strain evidence="2">ATCC 700689</strain>
    </source>
</reference>
<gene>
    <name evidence="1" type="ORF">SAMN05216605_10960</name>
</gene>
<accession>A0A1G8G9K7</accession>
<dbReference type="AlphaFoldDB" id="A0A1G8G9K7"/>
<dbReference type="EMBL" id="FNCO01000009">
    <property type="protein sequence ID" value="SDH91088.1"/>
    <property type="molecule type" value="Genomic_DNA"/>
</dbReference>
<evidence type="ECO:0000313" key="1">
    <source>
        <dbReference type="EMBL" id="SDH91088.1"/>
    </source>
</evidence>
<proteinExistence type="predicted"/>
<sequence length="30" mass="3678">MPAWDERWYPYGEKVFEKRYRCPSMQGGIP</sequence>
<dbReference type="STRING" id="89065.SAMN05216605_10960"/>
<organism evidence="1 2">
    <name type="scientific">Pseudomonas abietaniphila</name>
    <dbReference type="NCBI Taxonomy" id="89065"/>
    <lineage>
        <taxon>Bacteria</taxon>
        <taxon>Pseudomonadati</taxon>
        <taxon>Pseudomonadota</taxon>
        <taxon>Gammaproteobacteria</taxon>
        <taxon>Pseudomonadales</taxon>
        <taxon>Pseudomonadaceae</taxon>
        <taxon>Pseudomonas</taxon>
    </lineage>
</organism>
<protein>
    <submittedName>
        <fullName evidence="1">Uncharacterized protein</fullName>
    </submittedName>
</protein>
<keyword evidence="2" id="KW-1185">Reference proteome</keyword>
<evidence type="ECO:0000313" key="2">
    <source>
        <dbReference type="Proteomes" id="UP000182894"/>
    </source>
</evidence>
<dbReference type="Proteomes" id="UP000182894">
    <property type="component" value="Unassembled WGS sequence"/>
</dbReference>